<dbReference type="Pfam" id="PF24173">
    <property type="entry name" value="TPR_TTI1_N"/>
    <property type="match status" value="1"/>
</dbReference>
<dbReference type="OrthoDB" id="49511at2759"/>
<dbReference type="Proteomes" id="UP000053201">
    <property type="component" value="Unassembled WGS sequence"/>
</dbReference>
<feature type="region of interest" description="Disordered" evidence="1">
    <location>
        <begin position="919"/>
        <end position="958"/>
    </location>
</feature>
<dbReference type="RefSeq" id="XP_016604126.1">
    <property type="nucleotide sequence ID" value="XM_016756629.1"/>
</dbReference>
<feature type="compositionally biased region" description="Basic and acidic residues" evidence="1">
    <location>
        <begin position="941"/>
        <end position="954"/>
    </location>
</feature>
<evidence type="ECO:0000259" key="3">
    <source>
        <dbReference type="Pfam" id="PF24181"/>
    </source>
</evidence>
<dbReference type="InterPro" id="IPR016024">
    <property type="entry name" value="ARM-type_fold"/>
</dbReference>
<dbReference type="PANTHER" id="PTHR18460:SF3">
    <property type="entry name" value="TELO2-INTERACTING PROTEIN 1 HOMOLOG"/>
    <property type="match status" value="1"/>
</dbReference>
<name>A0A0L0H5B8_SPIPD</name>
<dbReference type="GeneID" id="27691637"/>
<sequence length="1251" mass="139314">MDSATLESRRREAFKQLKPICVDVMNPHCWTTTTRDANNRLVALLDMLHVIGASECGASVLGGLVEYVTFPILQLFSYPSASLSALECGLECLLYLLEMCPGEAVPLQLYRELLVTLPFIISQGTVSKAVRNGRGTSEEVKGLGVRCLLALVKKPAVPPTVENEQCEEVDRVAIRDTTDKELSRSEYQPAVAHVVVVLLDLIEKERNLRLQVSAIDTLSRVVQQLREPDIVAQFLPGISSTLAKTITKDAKDSHRIIVGCLNLLLQTIVLVMSDDACEHLLPKQKPSWADLVELAQRIPSMDDRAQNLRPPLHAPATVADSSEPQPKPYIVRDAHWHKNTVIRLNKLFTRIFTIRSHDQWKIRLGFLRFASNVALHCSCSLGLSIPLLVETLLCYVNDEYPLVANECRAQIEVVAAKIRDQYSVTSILKETFFSYMMTLPRQMMQTDDGRKLESLHIANGYLMLLKGEINKPLGAVMNHVSLGLLKILTFDSSEVKLVEDRVAESSIGFAIMDMASEVPERSEPSTGKDFKRFAYMFPRKRFQYFRNDKVTLAISQMCRLLGYYGDLESLVDHFLGHLRSIAFGDYQPQAIYILNEICLGAAGVGVEALSYSNGSEDRKASMMPIIKSVVREYLDSPILKLPTNLADLKLLKDLRRLNPDYLVNEPDSAPMSGTFNAVIQKTSLILEGVAVMAAVAGADFRLLLMDTLYAILENVGDPNRTVSDSAMATLIAVAEACEYHKSTQPSSDSMQGPREMILQNVDYIVNIVSRRLRYIAQNPRAPLVLKAAIRIAGIHIVPYMDDSVDEILDALDHWHNENGLVVFNLIGVLKTLMDVMCEDASVPVEKETSRDERSESVCLAPIIDERAPFELSACSQEMLGFYLECKPSVEERRTPNQQNRGQASIGDIEKFFTDRKSGEFEGVTSPGRPISSPDDLGQSGDKFDMHGTSDERADGVGPPSHVQSLALKIVNKLYHYHSSANPRLRVQSLRIFHSSLAILRLRSNDLNPTIHKFWPIITRRLGDEEHYVVFEALIAVATMCRLSPDFVVKRVADDLIPRFEVLAKSLQRAVERTYAGEKEGSHRAHRDVHHRVVTSQQMKVYVASLTTMAELLLRVQMSNNSIFRIVTSVVPFLNSRWYTQEVTEGAVGVLKAAANCRHGQDIVWLSLWAVMGGQGVQLSTEGTRATTLREGKIPKWMAEHWRGRGKPEDFIPAGMEVLNSFDGKATCELVANAFPMLDGTSVGGLGVAVSC</sequence>
<dbReference type="VEuPathDB" id="FungiDB:SPPG_08474"/>
<keyword evidence="5" id="KW-1185">Reference proteome</keyword>
<dbReference type="STRING" id="645134.A0A0L0H5B8"/>
<dbReference type="PANTHER" id="PTHR18460">
    <property type="entry name" value="TEL2 INTERACTING PROTEIN 1 TTI1 FAMILY MEMBER"/>
    <property type="match status" value="1"/>
</dbReference>
<feature type="domain" description="TTI1 C-terminal TPR" evidence="3">
    <location>
        <begin position="897"/>
        <end position="1164"/>
    </location>
</feature>
<dbReference type="Pfam" id="PF21547">
    <property type="entry name" value="TTI1"/>
    <property type="match status" value="1"/>
</dbReference>
<dbReference type="AlphaFoldDB" id="A0A0L0H5B8"/>
<dbReference type="InterPro" id="IPR052587">
    <property type="entry name" value="TELO2-interacting_protein_1"/>
</dbReference>
<accession>A0A0L0H5B8</accession>
<proteinExistence type="predicted"/>
<feature type="domain" description="TTI1 N-terminal TPR" evidence="2">
    <location>
        <begin position="14"/>
        <end position="399"/>
    </location>
</feature>
<dbReference type="InterPro" id="IPR057566">
    <property type="entry name" value="TPR_TTI1_N"/>
</dbReference>
<dbReference type="InterPro" id="IPR049362">
    <property type="entry name" value="TTI1_rpt"/>
</dbReference>
<dbReference type="InterPro" id="IPR011989">
    <property type="entry name" value="ARM-like"/>
</dbReference>
<gene>
    <name evidence="4" type="ORF">SPPG_08474</name>
</gene>
<dbReference type="SUPFAM" id="SSF48371">
    <property type="entry name" value="ARM repeat"/>
    <property type="match status" value="1"/>
</dbReference>
<evidence type="ECO:0000313" key="4">
    <source>
        <dbReference type="EMBL" id="KNC96086.1"/>
    </source>
</evidence>
<dbReference type="GO" id="GO:0005737">
    <property type="term" value="C:cytoplasm"/>
    <property type="evidence" value="ECO:0007669"/>
    <property type="project" value="TreeGrafter"/>
</dbReference>
<dbReference type="Gene3D" id="1.25.10.10">
    <property type="entry name" value="Leucine-rich Repeat Variant"/>
    <property type="match status" value="1"/>
</dbReference>
<evidence type="ECO:0000259" key="2">
    <source>
        <dbReference type="Pfam" id="PF24173"/>
    </source>
</evidence>
<dbReference type="OMA" id="PHPKKPW"/>
<evidence type="ECO:0000256" key="1">
    <source>
        <dbReference type="SAM" id="MobiDB-lite"/>
    </source>
</evidence>
<evidence type="ECO:0000313" key="5">
    <source>
        <dbReference type="Proteomes" id="UP000053201"/>
    </source>
</evidence>
<dbReference type="Pfam" id="PF24181">
    <property type="entry name" value="TPR_TTI1_C"/>
    <property type="match status" value="1"/>
</dbReference>
<protein>
    <submittedName>
        <fullName evidence="4">Uncharacterized protein</fullName>
    </submittedName>
</protein>
<dbReference type="eggNOG" id="KOG4524">
    <property type="taxonomic scope" value="Eukaryota"/>
</dbReference>
<organism evidence="4 5">
    <name type="scientific">Spizellomyces punctatus (strain DAOM BR117)</name>
    <dbReference type="NCBI Taxonomy" id="645134"/>
    <lineage>
        <taxon>Eukaryota</taxon>
        <taxon>Fungi</taxon>
        <taxon>Fungi incertae sedis</taxon>
        <taxon>Chytridiomycota</taxon>
        <taxon>Chytridiomycota incertae sedis</taxon>
        <taxon>Chytridiomycetes</taxon>
        <taxon>Spizellomycetales</taxon>
        <taxon>Spizellomycetaceae</taxon>
        <taxon>Spizellomyces</taxon>
    </lineage>
</organism>
<reference evidence="4 5" key="1">
    <citation type="submission" date="2009-08" db="EMBL/GenBank/DDBJ databases">
        <title>The Genome Sequence of Spizellomyces punctatus strain DAOM BR117.</title>
        <authorList>
            <consortium name="The Broad Institute Genome Sequencing Platform"/>
            <person name="Russ C."/>
            <person name="Cuomo C."/>
            <person name="Shea T."/>
            <person name="Young S.K."/>
            <person name="Zeng Q."/>
            <person name="Koehrsen M."/>
            <person name="Haas B."/>
            <person name="Borodovsky M."/>
            <person name="Guigo R."/>
            <person name="Alvarado L."/>
            <person name="Berlin A."/>
            <person name="Bochicchio J."/>
            <person name="Borenstein D."/>
            <person name="Chapman S."/>
            <person name="Chen Z."/>
            <person name="Engels R."/>
            <person name="Freedman E."/>
            <person name="Gellesch M."/>
            <person name="Goldberg J."/>
            <person name="Griggs A."/>
            <person name="Gujja S."/>
            <person name="Heiman D."/>
            <person name="Hepburn T."/>
            <person name="Howarth C."/>
            <person name="Jen D."/>
            <person name="Larson L."/>
            <person name="Lewis B."/>
            <person name="Mehta T."/>
            <person name="Park D."/>
            <person name="Pearson M."/>
            <person name="Roberts A."/>
            <person name="Saif S."/>
            <person name="Shenoy N."/>
            <person name="Sisk P."/>
            <person name="Stolte C."/>
            <person name="Sykes S."/>
            <person name="Thomson T."/>
            <person name="Walk T."/>
            <person name="White J."/>
            <person name="Yandava C."/>
            <person name="Burger G."/>
            <person name="Gray M.W."/>
            <person name="Holland P.W.H."/>
            <person name="King N."/>
            <person name="Lang F.B.F."/>
            <person name="Roger A.J."/>
            <person name="Ruiz-Trillo I."/>
            <person name="Lander E."/>
            <person name="Nusbaum C."/>
        </authorList>
    </citation>
    <scope>NUCLEOTIDE SEQUENCE [LARGE SCALE GENOMIC DNA]</scope>
    <source>
        <strain evidence="4 5">DAOM BR117</strain>
    </source>
</reference>
<dbReference type="EMBL" id="KQ257471">
    <property type="protein sequence ID" value="KNC96086.1"/>
    <property type="molecule type" value="Genomic_DNA"/>
</dbReference>
<dbReference type="InParanoid" id="A0A0L0H5B8"/>
<dbReference type="InterPro" id="IPR057567">
    <property type="entry name" value="TPR_TTI1_C"/>
</dbReference>
<dbReference type="Pfam" id="PF24176">
    <property type="entry name" value="TPR_TTI1_2nd"/>
    <property type="match status" value="1"/>
</dbReference>